<keyword evidence="3" id="KW-1185">Reference proteome</keyword>
<reference evidence="1 3" key="1">
    <citation type="submission" date="2016-07" db="EMBL/GenBank/DDBJ databases">
        <authorList>
            <person name="Jeong J.-J."/>
            <person name="Kim D.W."/>
            <person name="Sang M.K."/>
            <person name="Choi I.-G."/>
            <person name="Kim K.D."/>
        </authorList>
    </citation>
    <scope>NUCLEOTIDE SEQUENCE [LARGE SCALE GENOMIC DNA]</scope>
    <source>
        <strain evidence="1 3">C-26</strain>
    </source>
</reference>
<proteinExistence type="predicted"/>
<dbReference type="OrthoDB" id="1264044at2"/>
<accession>A0A1M7DTL2</accession>
<dbReference type="Proteomes" id="UP000093508">
    <property type="component" value="Unassembled WGS sequence"/>
</dbReference>
<sequence>MKKNLALWPALMAVFIIFFLYSCRSEDLLSNNEEEYSSKFKVFSNQEKEKIDYGKGFKTLLERYDSIHNVQHTPKALKKAWKNSSAMSDEYIEFNIRSQDITTKNKEVYTLFPLIRNYQVSGIIIAVLKNEDTYVEYLKMSPEAENYDTILELFRAQYIKSTLQNKNNTSKGSGGPCGFEGAPPCDIDTIIIIVPGGGSGGGGLPPGGGGGPSGGCGPYEDCIHNPDAGGSGGGGTPPTNPCSRLKAMTDTPTFKGNITNLEGKTGDGFESGFRIGNSAGGVQNQILQNKPGTKEVNLTVFPNTVVVMHSHYDQLYPIFSPGDILFFNQWINWAQNYNSNPANSPKIPLDQIVFTIVSSWGNYSFTFDGAVPSPFPNFTDQQLLDFNDNYIKLLDEAKSVGNVSGNVNYNMEKLEKSFLKFMNDNMNMPGAKLFRNTSSGNTQLSLVNGKLTEINCP</sequence>
<reference evidence="2 4" key="2">
    <citation type="submission" date="2016-11" db="EMBL/GenBank/DDBJ databases">
        <authorList>
            <person name="Jaros S."/>
            <person name="Januszkiewicz K."/>
            <person name="Wedrychowicz H."/>
        </authorList>
    </citation>
    <scope>NUCLEOTIDE SEQUENCE [LARGE SCALE GENOMIC DNA]</scope>
    <source>
        <strain evidence="2 4">DSM 27621</strain>
    </source>
</reference>
<organism evidence="2 4">
    <name type="scientific">Chryseobacterium contaminans</name>
    <dbReference type="NCBI Taxonomy" id="1423959"/>
    <lineage>
        <taxon>Bacteria</taxon>
        <taxon>Pseudomonadati</taxon>
        <taxon>Bacteroidota</taxon>
        <taxon>Flavobacteriia</taxon>
        <taxon>Flavobacteriales</taxon>
        <taxon>Weeksellaceae</taxon>
        <taxon>Chryseobacterium group</taxon>
        <taxon>Chryseobacterium</taxon>
    </lineage>
</organism>
<dbReference type="EMBL" id="MAYF01000015">
    <property type="protein sequence ID" value="OCA80273.1"/>
    <property type="molecule type" value="Genomic_DNA"/>
</dbReference>
<dbReference type="EMBL" id="FRBM01000006">
    <property type="protein sequence ID" value="SHL82810.1"/>
    <property type="molecule type" value="Genomic_DNA"/>
</dbReference>
<name>A0A1M7DTL2_9FLAO</name>
<dbReference type="AlphaFoldDB" id="A0A1M7DTL2"/>
<evidence type="ECO:0000313" key="2">
    <source>
        <dbReference type="EMBL" id="SHL82810.1"/>
    </source>
</evidence>
<evidence type="ECO:0000313" key="1">
    <source>
        <dbReference type="EMBL" id="OCA80273.1"/>
    </source>
</evidence>
<dbReference type="Proteomes" id="UP000184069">
    <property type="component" value="Unassembled WGS sequence"/>
</dbReference>
<evidence type="ECO:0000313" key="3">
    <source>
        <dbReference type="Proteomes" id="UP000093508"/>
    </source>
</evidence>
<evidence type="ECO:0000313" key="4">
    <source>
        <dbReference type="Proteomes" id="UP000184069"/>
    </source>
</evidence>
<gene>
    <name evidence="1" type="ORF">BBH99_16045</name>
    <name evidence="2" type="ORF">SAMN05444407_106270</name>
</gene>
<dbReference type="PROSITE" id="PS51257">
    <property type="entry name" value="PROKAR_LIPOPROTEIN"/>
    <property type="match status" value="1"/>
</dbReference>
<protein>
    <submittedName>
        <fullName evidence="2">Uncharacterized protein</fullName>
    </submittedName>
</protein>
<dbReference type="STRING" id="1423959.SAMN05444407_106270"/>
<dbReference type="RefSeq" id="WP_066691272.1">
    <property type="nucleotide sequence ID" value="NZ_FRBM01000006.1"/>
</dbReference>